<feature type="transmembrane region" description="Helical" evidence="1">
    <location>
        <begin position="52"/>
        <end position="74"/>
    </location>
</feature>
<name>A0A2M8WL64_9RHOB</name>
<dbReference type="Proteomes" id="UP000228531">
    <property type="component" value="Unassembled WGS sequence"/>
</dbReference>
<dbReference type="AlphaFoldDB" id="A0A2M8WL64"/>
<dbReference type="GO" id="GO:0016020">
    <property type="term" value="C:membrane"/>
    <property type="evidence" value="ECO:0007669"/>
    <property type="project" value="InterPro"/>
</dbReference>
<comment type="caution">
    <text evidence="3">The sequence shown here is derived from an EMBL/GenBank/DDBJ whole genome shotgun (WGS) entry which is preliminary data.</text>
</comment>
<dbReference type="Gene3D" id="1.20.120.1220">
    <property type="match status" value="1"/>
</dbReference>
<evidence type="ECO:0000313" key="4">
    <source>
        <dbReference type="Proteomes" id="UP000228531"/>
    </source>
</evidence>
<feature type="domain" description="Prepilin type IV endopeptidase peptidase" evidence="2">
    <location>
        <begin position="10"/>
        <end position="112"/>
    </location>
</feature>
<keyword evidence="1" id="KW-0472">Membrane</keyword>
<proteinExistence type="predicted"/>
<accession>A0A2M8WL64</accession>
<sequence length="152" mass="16246">MTVDMIPLAMGAVLVVAMVLEIKTGRIPNWLTLLPFLLFAALLVVSGDRTTLYWQMGLAVGVFVFGLVMFALGGSGAGAVKLMTGTALFVPLAKAGYAAIIFFLVFFISSFVFVQIRKAFGSENSSWHLMANAVLPLSFSIGVAGLTGMFWL</sequence>
<dbReference type="InterPro" id="IPR000045">
    <property type="entry name" value="Prepilin_IV_endopep_pep"/>
</dbReference>
<protein>
    <submittedName>
        <fullName evidence="3">Type IV leader peptidase family protein</fullName>
    </submittedName>
</protein>
<evidence type="ECO:0000259" key="2">
    <source>
        <dbReference type="Pfam" id="PF01478"/>
    </source>
</evidence>
<evidence type="ECO:0000313" key="3">
    <source>
        <dbReference type="EMBL" id="PJI91659.1"/>
    </source>
</evidence>
<feature type="transmembrane region" description="Helical" evidence="1">
    <location>
        <begin position="6"/>
        <end position="22"/>
    </location>
</feature>
<dbReference type="Pfam" id="PF01478">
    <property type="entry name" value="Peptidase_A24"/>
    <property type="match status" value="1"/>
</dbReference>
<reference evidence="3 4" key="1">
    <citation type="submission" date="2017-11" db="EMBL/GenBank/DDBJ databases">
        <title>Genomic Encyclopedia of Archaeal and Bacterial Type Strains, Phase II (KMG-II): From Individual Species to Whole Genera.</title>
        <authorList>
            <person name="Goeker M."/>
        </authorList>
    </citation>
    <scope>NUCLEOTIDE SEQUENCE [LARGE SCALE GENOMIC DNA]</scope>
    <source>
        <strain evidence="3 4">DSM 29128</strain>
    </source>
</reference>
<keyword evidence="4" id="KW-1185">Reference proteome</keyword>
<keyword evidence="1" id="KW-1133">Transmembrane helix</keyword>
<gene>
    <name evidence="3" type="ORF">BC777_0491</name>
</gene>
<dbReference type="GO" id="GO:0004190">
    <property type="term" value="F:aspartic-type endopeptidase activity"/>
    <property type="evidence" value="ECO:0007669"/>
    <property type="project" value="InterPro"/>
</dbReference>
<feature type="transmembrane region" description="Helical" evidence="1">
    <location>
        <begin position="95"/>
        <end position="116"/>
    </location>
</feature>
<dbReference type="OrthoDB" id="7652069at2"/>
<dbReference type="RefSeq" id="WP_100366563.1">
    <property type="nucleotide sequence ID" value="NZ_PGTY01000001.1"/>
</dbReference>
<dbReference type="EMBL" id="PGTY01000001">
    <property type="protein sequence ID" value="PJI91659.1"/>
    <property type="molecule type" value="Genomic_DNA"/>
</dbReference>
<feature type="transmembrane region" description="Helical" evidence="1">
    <location>
        <begin position="128"/>
        <end position="151"/>
    </location>
</feature>
<keyword evidence="1" id="KW-0812">Transmembrane</keyword>
<feature type="transmembrane region" description="Helical" evidence="1">
    <location>
        <begin position="29"/>
        <end position="46"/>
    </location>
</feature>
<organism evidence="3 4">
    <name type="scientific">Yoonia maricola</name>
    <dbReference type="NCBI Taxonomy" id="420999"/>
    <lineage>
        <taxon>Bacteria</taxon>
        <taxon>Pseudomonadati</taxon>
        <taxon>Pseudomonadota</taxon>
        <taxon>Alphaproteobacteria</taxon>
        <taxon>Rhodobacterales</taxon>
        <taxon>Paracoccaceae</taxon>
        <taxon>Yoonia</taxon>
    </lineage>
</organism>
<evidence type="ECO:0000256" key="1">
    <source>
        <dbReference type="SAM" id="Phobius"/>
    </source>
</evidence>